<evidence type="ECO:0000256" key="2">
    <source>
        <dbReference type="ARBA" id="ARBA00022679"/>
    </source>
</evidence>
<feature type="region of interest" description="Disordered" evidence="4">
    <location>
        <begin position="283"/>
        <end position="305"/>
    </location>
</feature>
<protein>
    <submittedName>
        <fullName evidence="5">Uncharacterized protein</fullName>
    </submittedName>
</protein>
<evidence type="ECO:0000256" key="1">
    <source>
        <dbReference type="ARBA" id="ARBA00022603"/>
    </source>
</evidence>
<sequence>MEAINACPHHGFDTWLLVSYFYDRMSSSMKQFLETMCGGDFMREVGKTKSQPNAFNAKAGMYTLNEDIDMKVKVAATTRRLEELELKKIHKVQVVAETLVSRKCHWTIQANNNASYDNTYNSNWRNTPNFSWKPRAPQYTQPTQPSQQALNLEQAIVNLSKVVGDFVGDQKFINAQLSQELTFMPFAKNISLYLGNQFDVGKYSRYFPLIFTGRTIDNVRFERKRRYAQEFQTGRGYFSKFLVDSKVIGMGFEEFFKGTFELSKKSLLSWDFIHQKEDSSISGEVRQGRKKTRYSEKKSGENKRKEVAHSRVIGPVSVPVEVGGETGDSEAPMLVVEEFFEKEFYILTEKQSFGGRLLDKNGITLSFVPNDEHAVQIRFALERVLAILVVIETQKLVYANDVCDFVRYARFKSTLPAYHKDEKDHKNMFTWPKEHYTQMWLSLAHHLKATEAFLVQRWNGSSTKSFRDHLSVSTHRYYLQFSLATFQYQYLNPGLSSCLGTHVSPSVEKIISCEDDASKTAFGAPVGERDVPGIVASSLESNLKLI</sequence>
<dbReference type="InterPro" id="IPR004159">
    <property type="entry name" value="Put_SAM_MeTrfase"/>
</dbReference>
<dbReference type="Pfam" id="PF03141">
    <property type="entry name" value="Methyltransf_29"/>
    <property type="match status" value="1"/>
</dbReference>
<feature type="compositionally biased region" description="Basic and acidic residues" evidence="4">
    <location>
        <begin position="293"/>
        <end position="305"/>
    </location>
</feature>
<proteinExistence type="predicted"/>
<reference evidence="5 6" key="1">
    <citation type="journal article" date="2018" name="PLoS Genet.">
        <title>Population sequencing reveals clonal diversity and ancestral inbreeding in the grapevine cultivar Chardonnay.</title>
        <authorList>
            <person name="Roach M.J."/>
            <person name="Johnson D.L."/>
            <person name="Bohlmann J."/>
            <person name="van Vuuren H.J."/>
            <person name="Jones S.J."/>
            <person name="Pretorius I.S."/>
            <person name="Schmidt S.A."/>
            <person name="Borneman A.R."/>
        </authorList>
    </citation>
    <scope>NUCLEOTIDE SEQUENCE [LARGE SCALE GENOMIC DNA]</scope>
    <source>
        <strain evidence="6">cv. Chardonnay</strain>
        <tissue evidence="5">Leaf</tissue>
    </source>
</reference>
<keyword evidence="1" id="KW-0489">Methyltransferase</keyword>
<evidence type="ECO:0000256" key="4">
    <source>
        <dbReference type="SAM" id="MobiDB-lite"/>
    </source>
</evidence>
<organism evidence="5 6">
    <name type="scientific">Vitis vinifera</name>
    <name type="common">Grape</name>
    <dbReference type="NCBI Taxonomy" id="29760"/>
    <lineage>
        <taxon>Eukaryota</taxon>
        <taxon>Viridiplantae</taxon>
        <taxon>Streptophyta</taxon>
        <taxon>Embryophyta</taxon>
        <taxon>Tracheophyta</taxon>
        <taxon>Spermatophyta</taxon>
        <taxon>Magnoliopsida</taxon>
        <taxon>eudicotyledons</taxon>
        <taxon>Gunneridae</taxon>
        <taxon>Pentapetalae</taxon>
        <taxon>rosids</taxon>
        <taxon>Vitales</taxon>
        <taxon>Vitaceae</taxon>
        <taxon>Viteae</taxon>
        <taxon>Vitis</taxon>
    </lineage>
</organism>
<dbReference type="GO" id="GO:0032259">
    <property type="term" value="P:methylation"/>
    <property type="evidence" value="ECO:0007669"/>
    <property type="project" value="UniProtKB-KW"/>
</dbReference>
<keyword evidence="2" id="KW-0808">Transferase</keyword>
<accession>A0A438GEG3</accession>
<evidence type="ECO:0000313" key="5">
    <source>
        <dbReference type="EMBL" id="RVW70593.1"/>
    </source>
</evidence>
<dbReference type="Proteomes" id="UP000288805">
    <property type="component" value="Unassembled WGS sequence"/>
</dbReference>
<keyword evidence="3" id="KW-0325">Glycoprotein</keyword>
<dbReference type="GO" id="GO:0008168">
    <property type="term" value="F:methyltransferase activity"/>
    <property type="evidence" value="ECO:0007669"/>
    <property type="project" value="UniProtKB-KW"/>
</dbReference>
<evidence type="ECO:0000256" key="3">
    <source>
        <dbReference type="ARBA" id="ARBA00023180"/>
    </source>
</evidence>
<gene>
    <name evidence="5" type="ORF">CK203_065140</name>
</gene>
<dbReference type="EMBL" id="QGNW01000460">
    <property type="protein sequence ID" value="RVW70593.1"/>
    <property type="molecule type" value="Genomic_DNA"/>
</dbReference>
<name>A0A438GEG3_VITVI</name>
<evidence type="ECO:0000313" key="6">
    <source>
        <dbReference type="Proteomes" id="UP000288805"/>
    </source>
</evidence>
<comment type="caution">
    <text evidence="5">The sequence shown here is derived from an EMBL/GenBank/DDBJ whole genome shotgun (WGS) entry which is preliminary data.</text>
</comment>
<dbReference type="AlphaFoldDB" id="A0A438GEG3"/>